<dbReference type="OrthoDB" id="8595948at2"/>
<evidence type="ECO:0000256" key="1">
    <source>
        <dbReference type="SAM" id="Phobius"/>
    </source>
</evidence>
<proteinExistence type="predicted"/>
<dbReference type="EMBL" id="SNZP01000005">
    <property type="protein sequence ID" value="TDR80240.1"/>
    <property type="molecule type" value="Genomic_DNA"/>
</dbReference>
<feature type="domain" description="TadE-like" evidence="2">
    <location>
        <begin position="10"/>
        <end position="52"/>
    </location>
</feature>
<comment type="caution">
    <text evidence="3">The sequence shown here is derived from an EMBL/GenBank/DDBJ whole genome shotgun (WGS) entry which is preliminary data.</text>
</comment>
<accession>A0A4R7B6D2</accession>
<keyword evidence="1" id="KW-0472">Membrane</keyword>
<name>A0A4R7B6D2_9NEIS</name>
<sequence length="181" mass="19436">MKAFWRNQRGVAALEFALIFPFLLVVTVGAIDVALETFMDAALDRGASAASRIGVTVVVPAGVDRDQAIYNAIWGTVGQFLQSPSQLTVSTMTYPNYSSIGQPEPCGDDSYAKTGTCTGPFTDINGNGHWDRDMGASGAGGYGAIVRYQVKITRPTFTGIPAFLNIKQYSLQRTIVVQNES</sequence>
<feature type="transmembrane region" description="Helical" evidence="1">
    <location>
        <begin position="12"/>
        <end position="35"/>
    </location>
</feature>
<keyword evidence="4" id="KW-1185">Reference proteome</keyword>
<gene>
    <name evidence="3" type="ORF">DFP86_10595</name>
</gene>
<dbReference type="InterPro" id="IPR012495">
    <property type="entry name" value="TadE-like_dom"/>
</dbReference>
<protein>
    <submittedName>
        <fullName evidence="3">TadE-like protein</fullName>
    </submittedName>
</protein>
<dbReference type="RefSeq" id="WP_133679672.1">
    <property type="nucleotide sequence ID" value="NZ_SNZP01000005.1"/>
</dbReference>
<evidence type="ECO:0000313" key="4">
    <source>
        <dbReference type="Proteomes" id="UP000295611"/>
    </source>
</evidence>
<dbReference type="Pfam" id="PF07811">
    <property type="entry name" value="TadE"/>
    <property type="match status" value="1"/>
</dbReference>
<evidence type="ECO:0000313" key="3">
    <source>
        <dbReference type="EMBL" id="TDR80240.1"/>
    </source>
</evidence>
<keyword evidence="1" id="KW-0812">Transmembrane</keyword>
<reference evidence="3 4" key="1">
    <citation type="submission" date="2019-03" db="EMBL/GenBank/DDBJ databases">
        <title>Genomic Encyclopedia of Type Strains, Phase III (KMG-III): the genomes of soil and plant-associated and newly described type strains.</title>
        <authorList>
            <person name="Whitman W."/>
        </authorList>
    </citation>
    <scope>NUCLEOTIDE SEQUENCE [LARGE SCALE GENOMIC DNA]</scope>
    <source>
        <strain evidence="3 4">CECT 8976</strain>
    </source>
</reference>
<dbReference type="AlphaFoldDB" id="A0A4R7B6D2"/>
<keyword evidence="1" id="KW-1133">Transmembrane helix</keyword>
<dbReference type="Proteomes" id="UP000295611">
    <property type="component" value="Unassembled WGS sequence"/>
</dbReference>
<organism evidence="3 4">
    <name type="scientific">Paludibacterium purpuratum</name>
    <dbReference type="NCBI Taxonomy" id="1144873"/>
    <lineage>
        <taxon>Bacteria</taxon>
        <taxon>Pseudomonadati</taxon>
        <taxon>Pseudomonadota</taxon>
        <taxon>Betaproteobacteria</taxon>
        <taxon>Neisseriales</taxon>
        <taxon>Chromobacteriaceae</taxon>
        <taxon>Paludibacterium</taxon>
    </lineage>
</organism>
<evidence type="ECO:0000259" key="2">
    <source>
        <dbReference type="Pfam" id="PF07811"/>
    </source>
</evidence>